<gene>
    <name evidence="1" type="ORF">NM208_g12135</name>
</gene>
<dbReference type="EMBL" id="JANRMS010002113">
    <property type="protein sequence ID" value="KAJ3524244.1"/>
    <property type="molecule type" value="Genomic_DNA"/>
</dbReference>
<name>A0ACC1RPU7_9HYPO</name>
<evidence type="ECO:0000313" key="2">
    <source>
        <dbReference type="Proteomes" id="UP001148629"/>
    </source>
</evidence>
<sequence>MRSPTIGVRPDRETGINRRGVGRRGCAARTRVSGRVDRVRAPAARRCVDVISCLRACILGVLATKENGQLSEGEKRKQNQEILPWVGARNYLVASERLGQQSHDAWSTFSQLRPSSAEPQAHLEEAEAKRSYLIITVTWRKPHVQLAAASGSTYHFPMRIPTFRAHQQHQSVFLSFHTQPKSPSQERVTMSAQPTSKTFGKSTREVPAPSEKAKKWYPADDEPESKKVRKAVRSWTPRKSLQPGTVLILLAGRFRGKRVILLKSLDQGVLLVTGPFKINGVPLRRVNSRYVIATSYKVDISGLDESKIEEISQPKYFTAEKAKEKAGEDAFFKQGEKAQKKEINSSRAADQKAIDKALIANIKKVDLLASYLASSFSLRKGDKPHEMAW</sequence>
<protein>
    <submittedName>
        <fullName evidence="1">Uncharacterized protein</fullName>
    </submittedName>
</protein>
<organism evidence="1 2">
    <name type="scientific">Fusarium decemcellulare</name>
    <dbReference type="NCBI Taxonomy" id="57161"/>
    <lineage>
        <taxon>Eukaryota</taxon>
        <taxon>Fungi</taxon>
        <taxon>Dikarya</taxon>
        <taxon>Ascomycota</taxon>
        <taxon>Pezizomycotina</taxon>
        <taxon>Sordariomycetes</taxon>
        <taxon>Hypocreomycetidae</taxon>
        <taxon>Hypocreales</taxon>
        <taxon>Nectriaceae</taxon>
        <taxon>Fusarium</taxon>
        <taxon>Fusarium decemcellulare species complex</taxon>
    </lineage>
</organism>
<proteinExistence type="predicted"/>
<comment type="caution">
    <text evidence="1">The sequence shown here is derived from an EMBL/GenBank/DDBJ whole genome shotgun (WGS) entry which is preliminary data.</text>
</comment>
<accession>A0ACC1RPU7</accession>
<evidence type="ECO:0000313" key="1">
    <source>
        <dbReference type="EMBL" id="KAJ3524244.1"/>
    </source>
</evidence>
<reference evidence="1" key="1">
    <citation type="submission" date="2022-08" db="EMBL/GenBank/DDBJ databases">
        <title>Genome Sequence of Fusarium decemcellulare.</title>
        <authorList>
            <person name="Buettner E."/>
        </authorList>
    </citation>
    <scope>NUCLEOTIDE SEQUENCE</scope>
    <source>
        <strain evidence="1">Babe19</strain>
    </source>
</reference>
<keyword evidence="2" id="KW-1185">Reference proteome</keyword>
<dbReference type="Proteomes" id="UP001148629">
    <property type="component" value="Unassembled WGS sequence"/>
</dbReference>